<gene>
    <name evidence="2" type="primary">LOC101236832</name>
</gene>
<reference evidence="2" key="1">
    <citation type="submission" date="2025-08" db="UniProtKB">
        <authorList>
            <consortium name="RefSeq"/>
        </authorList>
    </citation>
    <scope>IDENTIFICATION</scope>
</reference>
<sequence length="391" mass="44925">MTSSVSRMLHWHAVYKISTVSSPTHELSSENDGYEMAQNKFSTNKRLSLLMSNMKPEDETALRSILLNKLNKFETLSTGSEVISVDSFLDQKPSQIYYNTIFHTLSNANDPIKSNANDFQVLLNCYFLVSFMVGTESGFELFQKDLDDYCNSLLLSLEKYMESIDVSEYLTLLDEWYDSKVCFIERCLQYFSKDLALLLCASFCSISVTIDPKISDCVKKDIQKFLECSSLSLLFDEMNVQNSKHLLSLNESQVLHVSLNSEDNSYSIVQGNITYTTPFAFNWIRSLEEMKFKNPIKMRQLIENYKVKIIQDINSFHRLINQAENDYYALYKAYIFIASSGNAYVIMKNARLQNCINNETNIKHLLNVLEQFIEKMGGFDAISSLKGEPLL</sequence>
<dbReference type="PANTHER" id="PTHR14416:SF2">
    <property type="entry name" value="PROTEIN NJMU-R1"/>
    <property type="match status" value="1"/>
</dbReference>
<dbReference type="Pfam" id="PF15053">
    <property type="entry name" value="Njmu-R1"/>
    <property type="match status" value="1"/>
</dbReference>
<name>A0ABM4CA17_HYDVU</name>
<evidence type="ECO:0000313" key="1">
    <source>
        <dbReference type="Proteomes" id="UP001652625"/>
    </source>
</evidence>
<dbReference type="GeneID" id="101236832"/>
<dbReference type="RefSeq" id="XP_065658492.1">
    <property type="nucleotide sequence ID" value="XM_065802420.1"/>
</dbReference>
<accession>A0ABM4CA17</accession>
<dbReference type="PANTHER" id="PTHR14416">
    <property type="entry name" value="PROTEIN NJMU-R1"/>
    <property type="match status" value="1"/>
</dbReference>
<evidence type="ECO:0000313" key="2">
    <source>
        <dbReference type="RefSeq" id="XP_065658492.1"/>
    </source>
</evidence>
<proteinExistence type="predicted"/>
<dbReference type="InterPro" id="IPR028280">
    <property type="entry name" value="Njmu-R1"/>
</dbReference>
<dbReference type="Proteomes" id="UP001652625">
    <property type="component" value="Chromosome 08"/>
</dbReference>
<protein>
    <submittedName>
        <fullName evidence="2">Protein Njmu-R1 isoform X3</fullName>
    </submittedName>
</protein>
<organism evidence="1 2">
    <name type="scientific">Hydra vulgaris</name>
    <name type="common">Hydra</name>
    <name type="synonym">Hydra attenuata</name>
    <dbReference type="NCBI Taxonomy" id="6087"/>
    <lineage>
        <taxon>Eukaryota</taxon>
        <taxon>Metazoa</taxon>
        <taxon>Cnidaria</taxon>
        <taxon>Hydrozoa</taxon>
        <taxon>Hydroidolina</taxon>
        <taxon>Anthoathecata</taxon>
        <taxon>Aplanulata</taxon>
        <taxon>Hydridae</taxon>
        <taxon>Hydra</taxon>
    </lineage>
</organism>
<keyword evidence="1" id="KW-1185">Reference proteome</keyword>